<evidence type="ECO:0000256" key="1">
    <source>
        <dbReference type="SAM" id="MobiDB-lite"/>
    </source>
</evidence>
<dbReference type="PANTHER" id="PTHR33179">
    <property type="entry name" value="VQ MOTIF-CONTAINING PROTEIN"/>
    <property type="match status" value="1"/>
</dbReference>
<dbReference type="AlphaFoldDB" id="A0AAV9CUJ0"/>
<feature type="domain" description="VQ" evidence="2">
    <location>
        <begin position="86"/>
        <end position="108"/>
    </location>
</feature>
<dbReference type="GO" id="GO:0006970">
    <property type="term" value="P:response to osmotic stress"/>
    <property type="evidence" value="ECO:0007669"/>
    <property type="project" value="TreeGrafter"/>
</dbReference>
<comment type="caution">
    <text evidence="3">The sequence shown here is derived from an EMBL/GenBank/DDBJ whole genome shotgun (WGS) entry which is preliminary data.</text>
</comment>
<dbReference type="PANTHER" id="PTHR33179:SF9">
    <property type="entry name" value="OS01G0278000 PROTEIN"/>
    <property type="match status" value="1"/>
</dbReference>
<dbReference type="Proteomes" id="UP001180020">
    <property type="component" value="Unassembled WGS sequence"/>
</dbReference>
<feature type="compositionally biased region" description="Basic residues" evidence="1">
    <location>
        <begin position="76"/>
        <end position="85"/>
    </location>
</feature>
<accession>A0AAV9CUJ0</accession>
<keyword evidence="4" id="KW-1185">Reference proteome</keyword>
<dbReference type="InterPro" id="IPR008889">
    <property type="entry name" value="VQ"/>
</dbReference>
<sequence length="191" mass="20730">MADNCFGLESWTFRSAFADSPWIADAFARETETLTRALQKSLSSDFDDLPLPEPVPVEDRRLTGHHPIPPSPTSRVSKRKSRASKRSTTTFITADPSNFRQMVQQVTGGRLGPVESVIKPEPMRNSNRTVQRYQSAAAGRQGGCLLPTLDTSAIQGGEQGGHVAFSSPSDGAGADFELFASFPTLESWGVM</sequence>
<name>A0AAV9CUJ0_ACOCL</name>
<protein>
    <recommendedName>
        <fullName evidence="2">VQ domain-containing protein</fullName>
    </recommendedName>
</protein>
<dbReference type="InterPro" id="IPR039609">
    <property type="entry name" value="VQ_15/22"/>
</dbReference>
<evidence type="ECO:0000259" key="2">
    <source>
        <dbReference type="Pfam" id="PF05678"/>
    </source>
</evidence>
<reference evidence="3" key="1">
    <citation type="journal article" date="2023" name="Nat. Commun.">
        <title>Diploid and tetraploid genomes of Acorus and the evolution of monocots.</title>
        <authorList>
            <person name="Ma L."/>
            <person name="Liu K.W."/>
            <person name="Li Z."/>
            <person name="Hsiao Y.Y."/>
            <person name="Qi Y."/>
            <person name="Fu T."/>
            <person name="Tang G.D."/>
            <person name="Zhang D."/>
            <person name="Sun W.H."/>
            <person name="Liu D.K."/>
            <person name="Li Y."/>
            <person name="Chen G.Z."/>
            <person name="Liu X.D."/>
            <person name="Liao X.Y."/>
            <person name="Jiang Y.T."/>
            <person name="Yu X."/>
            <person name="Hao Y."/>
            <person name="Huang J."/>
            <person name="Zhao X.W."/>
            <person name="Ke S."/>
            <person name="Chen Y.Y."/>
            <person name="Wu W.L."/>
            <person name="Hsu J.L."/>
            <person name="Lin Y.F."/>
            <person name="Huang M.D."/>
            <person name="Li C.Y."/>
            <person name="Huang L."/>
            <person name="Wang Z.W."/>
            <person name="Zhao X."/>
            <person name="Zhong W.Y."/>
            <person name="Peng D.H."/>
            <person name="Ahmad S."/>
            <person name="Lan S."/>
            <person name="Zhang J.S."/>
            <person name="Tsai W.C."/>
            <person name="Van de Peer Y."/>
            <person name="Liu Z.J."/>
        </authorList>
    </citation>
    <scope>NUCLEOTIDE SEQUENCE</scope>
    <source>
        <strain evidence="3">CP</strain>
    </source>
</reference>
<gene>
    <name evidence="3" type="ORF">QJS10_CPB17g01628</name>
</gene>
<evidence type="ECO:0000313" key="4">
    <source>
        <dbReference type="Proteomes" id="UP001180020"/>
    </source>
</evidence>
<organism evidence="3 4">
    <name type="scientific">Acorus calamus</name>
    <name type="common">Sweet flag</name>
    <dbReference type="NCBI Taxonomy" id="4465"/>
    <lineage>
        <taxon>Eukaryota</taxon>
        <taxon>Viridiplantae</taxon>
        <taxon>Streptophyta</taxon>
        <taxon>Embryophyta</taxon>
        <taxon>Tracheophyta</taxon>
        <taxon>Spermatophyta</taxon>
        <taxon>Magnoliopsida</taxon>
        <taxon>Liliopsida</taxon>
        <taxon>Acoraceae</taxon>
        <taxon>Acorus</taxon>
    </lineage>
</organism>
<reference evidence="3" key="2">
    <citation type="submission" date="2023-06" db="EMBL/GenBank/DDBJ databases">
        <authorList>
            <person name="Ma L."/>
            <person name="Liu K.-W."/>
            <person name="Li Z."/>
            <person name="Hsiao Y.-Y."/>
            <person name="Qi Y."/>
            <person name="Fu T."/>
            <person name="Tang G."/>
            <person name="Zhang D."/>
            <person name="Sun W.-H."/>
            <person name="Liu D.-K."/>
            <person name="Li Y."/>
            <person name="Chen G.-Z."/>
            <person name="Liu X.-D."/>
            <person name="Liao X.-Y."/>
            <person name="Jiang Y.-T."/>
            <person name="Yu X."/>
            <person name="Hao Y."/>
            <person name="Huang J."/>
            <person name="Zhao X.-W."/>
            <person name="Ke S."/>
            <person name="Chen Y.-Y."/>
            <person name="Wu W.-L."/>
            <person name="Hsu J.-L."/>
            <person name="Lin Y.-F."/>
            <person name="Huang M.-D."/>
            <person name="Li C.-Y."/>
            <person name="Huang L."/>
            <person name="Wang Z.-W."/>
            <person name="Zhao X."/>
            <person name="Zhong W.-Y."/>
            <person name="Peng D.-H."/>
            <person name="Ahmad S."/>
            <person name="Lan S."/>
            <person name="Zhang J.-S."/>
            <person name="Tsai W.-C."/>
            <person name="Van De Peer Y."/>
            <person name="Liu Z.-J."/>
        </authorList>
    </citation>
    <scope>NUCLEOTIDE SEQUENCE</scope>
    <source>
        <strain evidence="3">CP</strain>
        <tissue evidence="3">Leaves</tissue>
    </source>
</reference>
<dbReference type="Pfam" id="PF05678">
    <property type="entry name" value="VQ"/>
    <property type="match status" value="1"/>
</dbReference>
<dbReference type="EMBL" id="JAUJYO010000017">
    <property type="protein sequence ID" value="KAK1292124.1"/>
    <property type="molecule type" value="Genomic_DNA"/>
</dbReference>
<dbReference type="GO" id="GO:0005516">
    <property type="term" value="F:calmodulin binding"/>
    <property type="evidence" value="ECO:0007669"/>
    <property type="project" value="TreeGrafter"/>
</dbReference>
<dbReference type="GO" id="GO:0005634">
    <property type="term" value="C:nucleus"/>
    <property type="evidence" value="ECO:0007669"/>
    <property type="project" value="TreeGrafter"/>
</dbReference>
<feature type="region of interest" description="Disordered" evidence="1">
    <location>
        <begin position="45"/>
        <end position="90"/>
    </location>
</feature>
<evidence type="ECO:0000313" key="3">
    <source>
        <dbReference type="EMBL" id="KAK1292124.1"/>
    </source>
</evidence>
<proteinExistence type="predicted"/>